<proteinExistence type="predicted"/>
<evidence type="ECO:0000313" key="2">
    <source>
        <dbReference type="Proteomes" id="UP000269499"/>
    </source>
</evidence>
<accession>A0A497F223</accession>
<dbReference type="AlphaFoldDB" id="A0A497F223"/>
<reference evidence="1 2" key="1">
    <citation type="submission" date="2018-06" db="EMBL/GenBank/DDBJ databases">
        <title>Extensive metabolic versatility and redundancy in microbially diverse, dynamic hydrothermal sediments.</title>
        <authorList>
            <person name="Dombrowski N."/>
            <person name="Teske A."/>
            <person name="Baker B.J."/>
        </authorList>
    </citation>
    <scope>NUCLEOTIDE SEQUENCE [LARGE SCALE GENOMIC DNA]</scope>
    <source>
        <strain evidence="1">B20_G2</strain>
    </source>
</reference>
<organism evidence="1 2">
    <name type="scientific">Thermoproteota archaeon</name>
    <dbReference type="NCBI Taxonomy" id="2056631"/>
    <lineage>
        <taxon>Archaea</taxon>
        <taxon>Thermoproteota</taxon>
    </lineage>
</organism>
<evidence type="ECO:0000313" key="1">
    <source>
        <dbReference type="EMBL" id="RLE53545.1"/>
    </source>
</evidence>
<name>A0A497F223_9CREN</name>
<comment type="caution">
    <text evidence="1">The sequence shown here is derived from an EMBL/GenBank/DDBJ whole genome shotgun (WGS) entry which is preliminary data.</text>
</comment>
<protein>
    <submittedName>
        <fullName evidence="1">4Fe-4S ferredoxin</fullName>
    </submittedName>
</protein>
<dbReference type="EMBL" id="QMRA01000061">
    <property type="protein sequence ID" value="RLE53545.1"/>
    <property type="molecule type" value="Genomic_DNA"/>
</dbReference>
<sequence length="159" mass="17640">MKPKLLRVWVKAPILKKADLLIIGECAQIVNPKVVEELGKGKVVLTYCPEGEGQLAYGKIASIIRASKPSSITVLTVDGSPHCLLVHAAVNEAIFEVGEKIKQKHYVLVNGEKLAEISPDAIRVARYLSLVQKLIDKNPEILKELEKLSLEYKYAKKQQ</sequence>
<dbReference type="Proteomes" id="UP000269499">
    <property type="component" value="Unassembled WGS sequence"/>
</dbReference>
<gene>
    <name evidence="1" type="ORF">DRJ26_03220</name>
</gene>